<dbReference type="AlphaFoldDB" id="A0A1R1PQM2"/>
<proteinExistence type="predicted"/>
<evidence type="ECO:0000313" key="1">
    <source>
        <dbReference type="EMBL" id="OMH83258.1"/>
    </source>
</evidence>
<keyword evidence="2" id="KW-1185">Reference proteome</keyword>
<gene>
    <name evidence="1" type="ORF">AX774_g3240</name>
</gene>
<organism evidence="1 2">
    <name type="scientific">Zancudomyces culisetae</name>
    <name type="common">Gut fungus</name>
    <name type="synonym">Smittium culisetae</name>
    <dbReference type="NCBI Taxonomy" id="1213189"/>
    <lineage>
        <taxon>Eukaryota</taxon>
        <taxon>Fungi</taxon>
        <taxon>Fungi incertae sedis</taxon>
        <taxon>Zoopagomycota</taxon>
        <taxon>Kickxellomycotina</taxon>
        <taxon>Harpellomycetes</taxon>
        <taxon>Harpellales</taxon>
        <taxon>Legeriomycetaceae</taxon>
        <taxon>Zancudomyces</taxon>
    </lineage>
</organism>
<accession>A0A1R1PQM2</accession>
<sequence length="212" mass="23348">MFPFIPVTGSYGRNLKPLSHHEHETPNKLHPISHQPCGCALPVDGSSGMGNLQSHVPQDRPPVRSPRRRFICYETEQEGSGVCQLVSGPSGVSDKRIPASLEILDQIVCVSPMELDPASHQEDQKRKTNNNPDYPLLEVCPVVSVLLKLLVQKPLPIPAHQVLADPKSEKRLMNANKSWMLTAWRLSGHGMTRKVLTTKPEPSSLVTTSSST</sequence>
<dbReference type="EMBL" id="LSSK01000466">
    <property type="protein sequence ID" value="OMH83258.1"/>
    <property type="molecule type" value="Genomic_DNA"/>
</dbReference>
<dbReference type="Proteomes" id="UP000188320">
    <property type="component" value="Unassembled WGS sequence"/>
</dbReference>
<reference evidence="2" key="1">
    <citation type="submission" date="2017-01" db="EMBL/GenBank/DDBJ databases">
        <authorList>
            <person name="Wang Y."/>
            <person name="White M."/>
            <person name="Kvist S."/>
            <person name="Moncalvo J.-M."/>
        </authorList>
    </citation>
    <scope>NUCLEOTIDE SEQUENCE [LARGE SCALE GENOMIC DNA]</scope>
    <source>
        <strain evidence="2">COL-18-3</strain>
    </source>
</reference>
<name>A0A1R1PQM2_ZANCU</name>
<protein>
    <submittedName>
        <fullName evidence="1">Uncharacterized protein</fullName>
    </submittedName>
</protein>
<evidence type="ECO:0000313" key="2">
    <source>
        <dbReference type="Proteomes" id="UP000188320"/>
    </source>
</evidence>
<comment type="caution">
    <text evidence="1">The sequence shown here is derived from an EMBL/GenBank/DDBJ whole genome shotgun (WGS) entry which is preliminary data.</text>
</comment>